<keyword evidence="12 16" id="KW-0376">Hydrogen peroxide</keyword>
<dbReference type="Pfam" id="PF00141">
    <property type="entry name" value="peroxidase"/>
    <property type="match status" value="1"/>
</dbReference>
<comment type="similarity">
    <text evidence="16">Belongs to the peroxidase family. Classical plant (class III) peroxidase subfamily.</text>
</comment>
<evidence type="ECO:0000256" key="9">
    <source>
        <dbReference type="ARBA" id="ARBA00023157"/>
    </source>
</evidence>
<dbReference type="CDD" id="cd00693">
    <property type="entry name" value="secretory_peroxidase"/>
    <property type="match status" value="1"/>
</dbReference>
<evidence type="ECO:0000313" key="19">
    <source>
        <dbReference type="Proteomes" id="UP001231189"/>
    </source>
</evidence>
<evidence type="ECO:0000256" key="2">
    <source>
        <dbReference type="ARBA" id="ARBA00012313"/>
    </source>
</evidence>
<evidence type="ECO:0000256" key="13">
    <source>
        <dbReference type="PIRSR" id="PIRSR600823-2"/>
    </source>
</evidence>
<dbReference type="EMBL" id="JAUUTY010000002">
    <property type="protein sequence ID" value="KAK1678490.1"/>
    <property type="molecule type" value="Genomic_DNA"/>
</dbReference>
<dbReference type="PANTHER" id="PTHR31235">
    <property type="entry name" value="PEROXIDASE 25-RELATED"/>
    <property type="match status" value="1"/>
</dbReference>
<accession>A0AAD8T9P7</accession>
<dbReference type="PRINTS" id="PR00458">
    <property type="entry name" value="PEROXIDASE"/>
</dbReference>
<dbReference type="PRINTS" id="PR00461">
    <property type="entry name" value="PLPEROXIDASE"/>
</dbReference>
<dbReference type="GO" id="GO:0042744">
    <property type="term" value="P:hydrogen peroxide catabolic process"/>
    <property type="evidence" value="ECO:0007669"/>
    <property type="project" value="UniProtKB-KW"/>
</dbReference>
<dbReference type="InterPro" id="IPR000823">
    <property type="entry name" value="Peroxidase_pln"/>
</dbReference>
<feature type="binding site" evidence="14">
    <location>
        <position position="108"/>
    </location>
    <ligand>
        <name>Ca(2+)</name>
        <dbReference type="ChEBI" id="CHEBI:29108"/>
        <label>1</label>
    </ligand>
</feature>
<comment type="cofactor">
    <cofactor evidence="14 16">
        <name>Ca(2+)</name>
        <dbReference type="ChEBI" id="CHEBI:29108"/>
    </cofactor>
    <text evidence="14 16">Binds 2 calcium ions per subunit.</text>
</comment>
<evidence type="ECO:0000256" key="4">
    <source>
        <dbReference type="ARBA" id="ARBA00022617"/>
    </source>
</evidence>
<evidence type="ECO:0000256" key="7">
    <source>
        <dbReference type="ARBA" id="ARBA00023002"/>
    </source>
</evidence>
<evidence type="ECO:0000256" key="1">
    <source>
        <dbReference type="ARBA" id="ARBA00000189"/>
    </source>
</evidence>
<keyword evidence="16" id="KW-0732">Signal</keyword>
<dbReference type="GO" id="GO:0020037">
    <property type="term" value="F:heme binding"/>
    <property type="evidence" value="ECO:0007669"/>
    <property type="project" value="UniProtKB-UniRule"/>
</dbReference>
<feature type="binding site" description="axial binding residue" evidence="14">
    <location>
        <position position="225"/>
    </location>
    <ligand>
        <name>heme b</name>
        <dbReference type="ChEBI" id="CHEBI:60344"/>
    </ligand>
    <ligandPart>
        <name>Fe</name>
        <dbReference type="ChEBI" id="CHEBI:18248"/>
    </ligandPart>
</feature>
<organism evidence="18 19">
    <name type="scientific">Lolium multiflorum</name>
    <name type="common">Italian ryegrass</name>
    <name type="synonym">Lolium perenne subsp. multiflorum</name>
    <dbReference type="NCBI Taxonomy" id="4521"/>
    <lineage>
        <taxon>Eukaryota</taxon>
        <taxon>Viridiplantae</taxon>
        <taxon>Streptophyta</taxon>
        <taxon>Embryophyta</taxon>
        <taxon>Tracheophyta</taxon>
        <taxon>Spermatophyta</taxon>
        <taxon>Magnoliopsida</taxon>
        <taxon>Liliopsida</taxon>
        <taxon>Poales</taxon>
        <taxon>Poaceae</taxon>
        <taxon>BOP clade</taxon>
        <taxon>Pooideae</taxon>
        <taxon>Poodae</taxon>
        <taxon>Poeae</taxon>
        <taxon>Poeae Chloroplast Group 2 (Poeae type)</taxon>
        <taxon>Loliodinae</taxon>
        <taxon>Loliinae</taxon>
        <taxon>Lolium</taxon>
    </lineage>
</organism>
<feature type="binding site" evidence="14">
    <location>
        <position position="110"/>
    </location>
    <ligand>
        <name>Ca(2+)</name>
        <dbReference type="ChEBI" id="CHEBI:29108"/>
        <label>1</label>
    </ligand>
</feature>
<dbReference type="FunFam" id="1.10.420.10:FF:000006">
    <property type="entry name" value="Peroxidase"/>
    <property type="match status" value="1"/>
</dbReference>
<feature type="binding site" evidence="14">
    <location>
        <position position="119"/>
    </location>
    <ligand>
        <name>Ca(2+)</name>
        <dbReference type="ChEBI" id="CHEBI:29108"/>
        <label>1</label>
    </ligand>
</feature>
<evidence type="ECO:0000256" key="16">
    <source>
        <dbReference type="RuleBase" id="RU362060"/>
    </source>
</evidence>
<feature type="domain" description="Plant heme peroxidase family profile" evidence="17">
    <location>
        <begin position="55"/>
        <end position="365"/>
    </location>
</feature>
<dbReference type="GO" id="GO:0140825">
    <property type="term" value="F:lactoperoxidase activity"/>
    <property type="evidence" value="ECO:0007669"/>
    <property type="project" value="UniProtKB-EC"/>
</dbReference>
<gene>
    <name evidence="18" type="ORF">QYE76_039338</name>
</gene>
<dbReference type="AlphaFoldDB" id="A0AAD8T9P7"/>
<evidence type="ECO:0000256" key="11">
    <source>
        <dbReference type="ARBA" id="ARBA00023283"/>
    </source>
</evidence>
<dbReference type="InterPro" id="IPR033905">
    <property type="entry name" value="Secretory_peroxidase"/>
</dbReference>
<dbReference type="GO" id="GO:0005576">
    <property type="term" value="C:extracellular region"/>
    <property type="evidence" value="ECO:0007669"/>
    <property type="project" value="UniProtKB-SubCell"/>
</dbReference>
<feature type="disulfide bond" evidence="15">
    <location>
        <begin position="151"/>
        <end position="361"/>
    </location>
</feature>
<proteinExistence type="inferred from homology"/>
<keyword evidence="3 16" id="KW-0575">Peroxidase</keyword>
<dbReference type="Gene3D" id="1.10.420.10">
    <property type="entry name" value="Peroxidase, domain 2"/>
    <property type="match status" value="1"/>
</dbReference>
<keyword evidence="16" id="KW-0964">Secreted</keyword>
<evidence type="ECO:0000256" key="12">
    <source>
        <dbReference type="ARBA" id="ARBA00023324"/>
    </source>
</evidence>
<keyword evidence="6 14" id="KW-0106">Calcium</keyword>
<feature type="disulfide bond" evidence="15">
    <location>
        <begin position="66"/>
        <end position="145"/>
    </location>
</feature>
<evidence type="ECO:0000256" key="14">
    <source>
        <dbReference type="PIRSR" id="PIRSR600823-3"/>
    </source>
</evidence>
<comment type="caution">
    <text evidence="18">The sequence shown here is derived from an EMBL/GenBank/DDBJ whole genome shotgun (WGS) entry which is preliminary data.</text>
</comment>
<dbReference type="InterPro" id="IPR002016">
    <property type="entry name" value="Haem_peroxidase"/>
</dbReference>
<feature type="binding site" evidence="14">
    <location>
        <position position="282"/>
    </location>
    <ligand>
        <name>Ca(2+)</name>
        <dbReference type="ChEBI" id="CHEBI:29108"/>
        <label>2</label>
    </ligand>
</feature>
<name>A0AAD8T9P7_LOLMU</name>
<protein>
    <recommendedName>
        <fullName evidence="2 16">Peroxidase</fullName>
        <ecNumber evidence="2 16">1.11.1.7</ecNumber>
    </recommendedName>
</protein>
<evidence type="ECO:0000256" key="15">
    <source>
        <dbReference type="PIRSR" id="PIRSR600823-5"/>
    </source>
</evidence>
<reference evidence="18" key="1">
    <citation type="submission" date="2023-07" db="EMBL/GenBank/DDBJ databases">
        <title>A chromosome-level genome assembly of Lolium multiflorum.</title>
        <authorList>
            <person name="Chen Y."/>
            <person name="Copetti D."/>
            <person name="Kolliker R."/>
            <person name="Studer B."/>
        </authorList>
    </citation>
    <scope>NUCLEOTIDE SEQUENCE</scope>
    <source>
        <strain evidence="18">02402/16</strain>
        <tissue evidence="18">Leaf</tissue>
    </source>
</reference>
<comment type="function">
    <text evidence="16">Removal of H(2)O(2), oxidation of toxic reductants, biosynthesis and degradation of lignin, suberization, auxin catabolism, response to environmental stresses such as wounding, pathogen attack and oxidative stress.</text>
</comment>
<dbReference type="PROSITE" id="PS50873">
    <property type="entry name" value="PEROXIDASE_4"/>
    <property type="match status" value="1"/>
</dbReference>
<keyword evidence="4 16" id="KW-0349">Heme</keyword>
<evidence type="ECO:0000256" key="5">
    <source>
        <dbReference type="ARBA" id="ARBA00022723"/>
    </source>
</evidence>
<keyword evidence="8 14" id="KW-0408">Iron</keyword>
<comment type="subcellular location">
    <subcellularLocation>
        <location evidence="16">Secreted</location>
    </subcellularLocation>
</comment>
<keyword evidence="9 15" id="KW-1015">Disulfide bond</keyword>
<evidence type="ECO:0000256" key="3">
    <source>
        <dbReference type="ARBA" id="ARBA00022559"/>
    </source>
</evidence>
<feature type="binding site" evidence="14">
    <location>
        <position position="274"/>
    </location>
    <ligand>
        <name>Ca(2+)</name>
        <dbReference type="ChEBI" id="CHEBI:29108"/>
        <label>2</label>
    </ligand>
</feature>
<evidence type="ECO:0000256" key="10">
    <source>
        <dbReference type="ARBA" id="ARBA00023180"/>
    </source>
</evidence>
<keyword evidence="5 14" id="KW-0479">Metal-binding</keyword>
<keyword evidence="11" id="KW-0873">Pyrrolidone carboxylic acid</keyword>
<keyword evidence="7 16" id="KW-0560">Oxidoreductase</keyword>
<dbReference type="Gene3D" id="1.10.520.10">
    <property type="match status" value="1"/>
</dbReference>
<dbReference type="SUPFAM" id="SSF48113">
    <property type="entry name" value="Heme-dependent peroxidases"/>
    <property type="match status" value="1"/>
</dbReference>
<evidence type="ECO:0000313" key="18">
    <source>
        <dbReference type="EMBL" id="KAK1678490.1"/>
    </source>
</evidence>
<keyword evidence="10" id="KW-0325">Glycoprotein</keyword>
<dbReference type="Proteomes" id="UP001231189">
    <property type="component" value="Unassembled WGS sequence"/>
</dbReference>
<dbReference type="GO" id="GO:0046872">
    <property type="term" value="F:metal ion binding"/>
    <property type="evidence" value="ECO:0007669"/>
    <property type="project" value="UniProtKB-UniRule"/>
</dbReference>
<feature type="disulfide bond" evidence="15">
    <location>
        <begin position="232"/>
        <end position="264"/>
    </location>
</feature>
<feature type="binding site" evidence="14">
    <location>
        <position position="277"/>
    </location>
    <ligand>
        <name>Ca(2+)</name>
        <dbReference type="ChEBI" id="CHEBI:29108"/>
        <label>2</label>
    </ligand>
</feature>
<feature type="chain" id="PRO_5041782923" description="Peroxidase" evidence="16">
    <location>
        <begin position="21"/>
        <end position="370"/>
    </location>
</feature>
<sequence>MAPKLAVLAVLASLLGAVSCEFSISIYAGYGFPPPNPNQPFKLPPASPPKNPRPDLKVGYYAANKCPQAEEIVKRAVEEATPAKRPGSSASSSMIALSRYHKFYSGCDASVLLEGPDTERTAFPNLSLRGFNIIEKAKAALEVECKGIVSCADIVAFAGRDASCSLSDGKINYHVPAGRYDGNVSRANDTFLNLPPPFGDLKLITDMFAAKGLDQTDMLVLSGGHSTGRSGCGSFTNSFSNRLQADNSSRAMNRTLADQLNTTCTADSVNVPLDYKTPYALDHQYYKNVQEHNVLFTSDAVLLESPETKVLVDSFARDPFFLSDIIPIGRNPWYDAFAKAMVKMGNWEVKNSTVGEIRQFCGKVNDKKTY</sequence>
<evidence type="ECO:0000256" key="6">
    <source>
        <dbReference type="ARBA" id="ARBA00022837"/>
    </source>
</evidence>
<dbReference type="InterPro" id="IPR010255">
    <property type="entry name" value="Haem_peroxidase_sf"/>
</dbReference>
<feature type="signal peptide" evidence="16">
    <location>
        <begin position="1"/>
        <end position="20"/>
    </location>
</feature>
<evidence type="ECO:0000256" key="8">
    <source>
        <dbReference type="ARBA" id="ARBA00023004"/>
    </source>
</evidence>
<comment type="catalytic activity">
    <reaction evidence="1 16">
        <text>2 a phenolic donor + H2O2 = 2 a phenolic radical donor + 2 H2O</text>
        <dbReference type="Rhea" id="RHEA:56136"/>
        <dbReference type="ChEBI" id="CHEBI:15377"/>
        <dbReference type="ChEBI" id="CHEBI:16240"/>
        <dbReference type="ChEBI" id="CHEBI:139520"/>
        <dbReference type="ChEBI" id="CHEBI:139521"/>
        <dbReference type="EC" id="1.11.1.7"/>
    </reaction>
</comment>
<comment type="cofactor">
    <cofactor evidence="14 16">
        <name>heme b</name>
        <dbReference type="ChEBI" id="CHEBI:60344"/>
    </cofactor>
    <text evidence="14 16">Binds 1 heme b (iron(II)-protoporphyrin IX) group per subunit.</text>
</comment>
<keyword evidence="19" id="KW-1185">Reference proteome</keyword>
<dbReference type="EC" id="1.11.1.7" evidence="2 16"/>
<evidence type="ECO:0000259" key="17">
    <source>
        <dbReference type="PROSITE" id="PS50873"/>
    </source>
</evidence>
<dbReference type="PROSITE" id="PS51257">
    <property type="entry name" value="PROKAR_LIPOPROTEIN"/>
    <property type="match status" value="1"/>
</dbReference>
<dbReference type="GO" id="GO:0006979">
    <property type="term" value="P:response to oxidative stress"/>
    <property type="evidence" value="ECO:0007669"/>
    <property type="project" value="UniProtKB-UniRule"/>
</dbReference>
<feature type="binding site" evidence="14">
    <location>
        <position position="106"/>
    </location>
    <ligand>
        <name>Ca(2+)</name>
        <dbReference type="ChEBI" id="CHEBI:29108"/>
        <label>1</label>
    </ligand>
</feature>
<feature type="binding site" evidence="13">
    <location>
        <position position="195"/>
    </location>
    <ligand>
        <name>substrate</name>
    </ligand>
</feature>